<dbReference type="EMBL" id="CVRI01000047">
    <property type="protein sequence ID" value="CRK98312.1"/>
    <property type="molecule type" value="Genomic_DNA"/>
</dbReference>
<accession>A0A1J1IDM0</accession>
<dbReference type="Proteomes" id="UP000183832">
    <property type="component" value="Unassembled WGS sequence"/>
</dbReference>
<gene>
    <name evidence="1" type="ORF">CLUMA_CG011674</name>
</gene>
<reference evidence="1 2" key="1">
    <citation type="submission" date="2015-04" db="EMBL/GenBank/DDBJ databases">
        <authorList>
            <person name="Syromyatnikov M.Y."/>
            <person name="Popov V.N."/>
        </authorList>
    </citation>
    <scope>NUCLEOTIDE SEQUENCE [LARGE SCALE GENOMIC DNA]</scope>
</reference>
<proteinExistence type="predicted"/>
<evidence type="ECO:0000313" key="2">
    <source>
        <dbReference type="Proteomes" id="UP000183832"/>
    </source>
</evidence>
<protein>
    <submittedName>
        <fullName evidence="1">CLUMA_CG011674, isoform A</fullName>
    </submittedName>
</protein>
<dbReference type="AlphaFoldDB" id="A0A1J1IDM0"/>
<name>A0A1J1IDM0_9DIPT</name>
<sequence>MNFYNVSQLHHHKHFLLVDDKFSSISAHLSSSRFAIFTKTRQNSSVTKLVKF</sequence>
<organism evidence="1 2">
    <name type="scientific">Clunio marinus</name>
    <dbReference type="NCBI Taxonomy" id="568069"/>
    <lineage>
        <taxon>Eukaryota</taxon>
        <taxon>Metazoa</taxon>
        <taxon>Ecdysozoa</taxon>
        <taxon>Arthropoda</taxon>
        <taxon>Hexapoda</taxon>
        <taxon>Insecta</taxon>
        <taxon>Pterygota</taxon>
        <taxon>Neoptera</taxon>
        <taxon>Endopterygota</taxon>
        <taxon>Diptera</taxon>
        <taxon>Nematocera</taxon>
        <taxon>Chironomoidea</taxon>
        <taxon>Chironomidae</taxon>
        <taxon>Clunio</taxon>
    </lineage>
</organism>
<evidence type="ECO:0000313" key="1">
    <source>
        <dbReference type="EMBL" id="CRK98312.1"/>
    </source>
</evidence>
<keyword evidence="2" id="KW-1185">Reference proteome</keyword>